<accession>A0A3S7SJP2</accession>
<dbReference type="GO" id="GO:0008010">
    <property type="term" value="F:structural constituent of chitin-based larval cuticle"/>
    <property type="evidence" value="ECO:0007669"/>
    <property type="project" value="TreeGrafter"/>
</dbReference>
<keyword evidence="1 2" id="KW-0193">Cuticle</keyword>
<feature type="signal peptide" evidence="4">
    <location>
        <begin position="1"/>
        <end position="20"/>
    </location>
</feature>
<proteinExistence type="evidence at transcript level"/>
<name>A0A3S7SJP2_LEPDE</name>
<evidence type="ECO:0000313" key="5">
    <source>
        <dbReference type="EMBL" id="AYA49888.1"/>
    </source>
</evidence>
<feature type="compositionally biased region" description="Polar residues" evidence="3">
    <location>
        <begin position="79"/>
        <end position="90"/>
    </location>
</feature>
<protein>
    <submittedName>
        <fullName evidence="5">Cuticular protein 33</fullName>
    </submittedName>
</protein>
<dbReference type="PANTHER" id="PTHR10380:SF241">
    <property type="entry name" value="CUTICULAR PROTEIN 47EG-RELATED"/>
    <property type="match status" value="1"/>
</dbReference>
<dbReference type="InterPro" id="IPR000618">
    <property type="entry name" value="Insect_cuticle"/>
</dbReference>
<dbReference type="AlphaFoldDB" id="A0A3S7SJP2"/>
<dbReference type="OrthoDB" id="6372059at2759"/>
<feature type="region of interest" description="Disordered" evidence="3">
    <location>
        <begin position="104"/>
        <end position="123"/>
    </location>
</feature>
<dbReference type="PROSITE" id="PS51155">
    <property type="entry name" value="CHIT_BIND_RR_2"/>
    <property type="match status" value="1"/>
</dbReference>
<reference evidence="5" key="1">
    <citation type="submission" date="2017-11" db="EMBL/GenBank/DDBJ databases">
        <authorList>
            <person name="Wang Y.-W."/>
            <person name="Wan P.-J."/>
            <person name="Li G.-Q."/>
        </authorList>
    </citation>
    <scope>NUCLEOTIDE SEQUENCE</scope>
</reference>
<feature type="compositionally biased region" description="Basic and acidic residues" evidence="3">
    <location>
        <begin position="64"/>
        <end position="73"/>
    </location>
</feature>
<evidence type="ECO:0000256" key="2">
    <source>
        <dbReference type="PROSITE-ProRule" id="PRU00497"/>
    </source>
</evidence>
<evidence type="ECO:0000256" key="1">
    <source>
        <dbReference type="ARBA" id="ARBA00022460"/>
    </source>
</evidence>
<dbReference type="PROSITE" id="PS00233">
    <property type="entry name" value="CHIT_BIND_RR_1"/>
    <property type="match status" value="1"/>
</dbReference>
<dbReference type="PANTHER" id="PTHR10380">
    <property type="entry name" value="CUTICLE PROTEIN"/>
    <property type="match status" value="1"/>
</dbReference>
<dbReference type="Pfam" id="PF00379">
    <property type="entry name" value="Chitin_bind_4"/>
    <property type="match status" value="1"/>
</dbReference>
<feature type="chain" id="PRO_5019491145" evidence="4">
    <location>
        <begin position="21"/>
        <end position="146"/>
    </location>
</feature>
<dbReference type="GO" id="GO:0062129">
    <property type="term" value="C:chitin-based extracellular matrix"/>
    <property type="evidence" value="ECO:0007669"/>
    <property type="project" value="TreeGrafter"/>
</dbReference>
<keyword evidence="4" id="KW-0732">Signal</keyword>
<dbReference type="InterPro" id="IPR031311">
    <property type="entry name" value="CHIT_BIND_RR_consensus"/>
</dbReference>
<sequence length="146" mass="15802">MVLIFLQVLGLLAIITISFAEEQPLQQQNPNEPIAIVKYENVGVNEDGSYQWSYETANGISAQEEGHLKKSNSEEEGTQEVSGSFQYTANDGTPIKLTYTANENGFQPEGEHLPTAPPVPPAIQRSLDFIAANPPVGDAEANETGK</sequence>
<dbReference type="EMBL" id="MG601563">
    <property type="protein sequence ID" value="AYA49888.1"/>
    <property type="molecule type" value="mRNA"/>
</dbReference>
<evidence type="ECO:0000256" key="4">
    <source>
        <dbReference type="SAM" id="SignalP"/>
    </source>
</evidence>
<dbReference type="PRINTS" id="PR00947">
    <property type="entry name" value="CUTICLE"/>
</dbReference>
<organism evidence="5">
    <name type="scientific">Leptinotarsa decemlineata</name>
    <name type="common">Colorado potato beetle</name>
    <name type="synonym">Doryphora decemlineata</name>
    <dbReference type="NCBI Taxonomy" id="7539"/>
    <lineage>
        <taxon>Eukaryota</taxon>
        <taxon>Metazoa</taxon>
        <taxon>Ecdysozoa</taxon>
        <taxon>Arthropoda</taxon>
        <taxon>Hexapoda</taxon>
        <taxon>Insecta</taxon>
        <taxon>Pterygota</taxon>
        <taxon>Neoptera</taxon>
        <taxon>Endopterygota</taxon>
        <taxon>Coleoptera</taxon>
        <taxon>Polyphaga</taxon>
        <taxon>Cucujiformia</taxon>
        <taxon>Chrysomeloidea</taxon>
        <taxon>Chrysomelidae</taxon>
        <taxon>Chrysomelinae</taxon>
        <taxon>Doryphorini</taxon>
        <taxon>Leptinotarsa</taxon>
    </lineage>
</organism>
<dbReference type="InterPro" id="IPR050468">
    <property type="entry name" value="Cuticle_Struct_Prot"/>
</dbReference>
<feature type="region of interest" description="Disordered" evidence="3">
    <location>
        <begin position="63"/>
        <end position="90"/>
    </location>
</feature>
<evidence type="ECO:0000256" key="3">
    <source>
        <dbReference type="SAM" id="MobiDB-lite"/>
    </source>
</evidence>